<evidence type="ECO:0000313" key="6">
    <source>
        <dbReference type="Proteomes" id="UP000324513"/>
    </source>
</evidence>
<feature type="domain" description="Peptidase S24/S26A/S26B/S26C" evidence="4">
    <location>
        <begin position="122"/>
        <end position="230"/>
    </location>
</feature>
<evidence type="ECO:0000256" key="1">
    <source>
        <dbReference type="ARBA" id="ARBA00023015"/>
    </source>
</evidence>
<dbReference type="InterPro" id="IPR036286">
    <property type="entry name" value="LexA/Signal_pep-like_sf"/>
</dbReference>
<dbReference type="Proteomes" id="UP000324513">
    <property type="component" value="Unassembled WGS sequence"/>
</dbReference>
<evidence type="ECO:0000313" key="5">
    <source>
        <dbReference type="EMBL" id="TYO88119.1"/>
    </source>
</evidence>
<dbReference type="CDD" id="cd06529">
    <property type="entry name" value="S24_LexA-like"/>
    <property type="match status" value="1"/>
</dbReference>
<protein>
    <submittedName>
        <fullName evidence="5">Phage repressor protein C with HTH and peptisase S24 domain</fullName>
    </submittedName>
</protein>
<sequence>MSSTVNRIKQFIDLKGISVRKFEESVGFSNGSFASQYKNNKTIGVDKVENILHFYPELNPEWLLTGRGEMIKTKSSENLIKRIDNINDKENDKKQKVKKNLSLLVESRQGIPLIPIDAMAGFGTGETQIMEYDAGRYIVPEFTELNVDFMIQVKGSSMYPKYSSGDLVACKKLYLSDIFFQWNKVYVLDTDQGALIKRIRKGNDMEHILLVSENQSYDPFELHMSKIYAVALVVGVIRLE</sequence>
<accession>A0ABY3NCJ9</accession>
<gene>
    <name evidence="5" type="ORF">LX74_03481</name>
</gene>
<dbReference type="SUPFAM" id="SSF51306">
    <property type="entry name" value="LexA/Signal peptidase"/>
    <property type="match status" value="1"/>
</dbReference>
<keyword evidence="1" id="KW-0805">Transcription regulation</keyword>
<reference evidence="5 6" key="1">
    <citation type="submission" date="2019-07" db="EMBL/GenBank/DDBJ databases">
        <title>Genomic Encyclopedia of Archaeal and Bacterial Type Strains, Phase II (KMG-II): from individual species to whole genera.</title>
        <authorList>
            <person name="Goeker M."/>
        </authorList>
    </citation>
    <scope>NUCLEOTIDE SEQUENCE [LARGE SCALE GENOMIC DNA]</scope>
    <source>
        <strain evidence="5 6">DSM 14571</strain>
    </source>
</reference>
<dbReference type="Gene3D" id="2.10.109.10">
    <property type="entry name" value="Umud Fragment, subunit A"/>
    <property type="match status" value="1"/>
</dbReference>
<name>A0ABY3NCJ9_ELIMR</name>
<dbReference type="Pfam" id="PF00717">
    <property type="entry name" value="Peptidase_S24"/>
    <property type="match status" value="1"/>
</dbReference>
<evidence type="ECO:0000259" key="4">
    <source>
        <dbReference type="Pfam" id="PF00717"/>
    </source>
</evidence>
<evidence type="ECO:0000256" key="3">
    <source>
        <dbReference type="ARBA" id="ARBA00023163"/>
    </source>
</evidence>
<comment type="caution">
    <text evidence="5">The sequence shown here is derived from an EMBL/GenBank/DDBJ whole genome shotgun (WGS) entry which is preliminary data.</text>
</comment>
<organism evidence="5 6">
    <name type="scientific">Elizabethkingia miricola</name>
    <name type="common">Chryseobacterium miricola</name>
    <dbReference type="NCBI Taxonomy" id="172045"/>
    <lineage>
        <taxon>Bacteria</taxon>
        <taxon>Pseudomonadati</taxon>
        <taxon>Bacteroidota</taxon>
        <taxon>Flavobacteriia</taxon>
        <taxon>Flavobacteriales</taxon>
        <taxon>Weeksellaceae</taxon>
        <taxon>Elizabethkingia</taxon>
    </lineage>
</organism>
<proteinExistence type="predicted"/>
<dbReference type="PANTHER" id="PTHR40661:SF3">
    <property type="entry name" value="FELS-1 PROPHAGE TRANSCRIPTIONAL REGULATOR"/>
    <property type="match status" value="1"/>
</dbReference>
<dbReference type="EMBL" id="VNHK01000014">
    <property type="protein sequence ID" value="TYO88119.1"/>
    <property type="molecule type" value="Genomic_DNA"/>
</dbReference>
<dbReference type="InterPro" id="IPR015927">
    <property type="entry name" value="Peptidase_S24_S26A/B/C"/>
</dbReference>
<keyword evidence="6" id="KW-1185">Reference proteome</keyword>
<dbReference type="PANTHER" id="PTHR40661">
    <property type="match status" value="1"/>
</dbReference>
<keyword evidence="2" id="KW-0238">DNA-binding</keyword>
<keyword evidence="3" id="KW-0804">Transcription</keyword>
<dbReference type="RefSeq" id="WP_065083274.1">
    <property type="nucleotide sequence ID" value="NZ_FLSS01000015.1"/>
</dbReference>
<evidence type="ECO:0000256" key="2">
    <source>
        <dbReference type="ARBA" id="ARBA00023125"/>
    </source>
</evidence>
<dbReference type="InterPro" id="IPR039418">
    <property type="entry name" value="LexA-like"/>
</dbReference>